<accession>A0A0U3UF35</accession>
<dbReference type="EMBL" id="KU240005">
    <property type="protein sequence ID" value="ALV85567.1"/>
    <property type="molecule type" value="Genomic_DNA"/>
</dbReference>
<comment type="subcellular location">
    <subcellularLocation>
        <location evidence="1">Membrane</location>
        <topology evidence="1">Multi-pass membrane protein</topology>
    </subcellularLocation>
</comment>
<feature type="transmembrane region" description="Helical" evidence="6">
    <location>
        <begin position="167"/>
        <end position="186"/>
    </location>
</feature>
<keyword evidence="4 6" id="KW-1133">Transmembrane helix</keyword>
<comment type="similarity">
    <text evidence="2 6">Belongs to the BI1 family.</text>
</comment>
<evidence type="ECO:0000313" key="7">
    <source>
        <dbReference type="EMBL" id="ALV85567.1"/>
    </source>
</evidence>
<dbReference type="PANTHER" id="PTHR23291:SF50">
    <property type="entry name" value="PROTEIN LIFEGUARD 4"/>
    <property type="match status" value="1"/>
</dbReference>
<keyword evidence="5 6" id="KW-0472">Membrane</keyword>
<dbReference type="GO" id="GO:0016020">
    <property type="term" value="C:membrane"/>
    <property type="evidence" value="ECO:0007669"/>
    <property type="project" value="UniProtKB-SubCell"/>
</dbReference>
<feature type="transmembrane region" description="Helical" evidence="6">
    <location>
        <begin position="137"/>
        <end position="161"/>
    </location>
</feature>
<dbReference type="InterPro" id="IPR006214">
    <property type="entry name" value="Bax_inhibitor_1-related"/>
</dbReference>
<feature type="transmembrane region" description="Helical" evidence="6">
    <location>
        <begin position="86"/>
        <end position="106"/>
    </location>
</feature>
<keyword evidence="3 6" id="KW-0812">Transmembrane</keyword>
<evidence type="ECO:0000256" key="4">
    <source>
        <dbReference type="ARBA" id="ARBA00022989"/>
    </source>
</evidence>
<evidence type="ECO:0000256" key="6">
    <source>
        <dbReference type="RuleBase" id="RU004379"/>
    </source>
</evidence>
<evidence type="ECO:0000256" key="3">
    <source>
        <dbReference type="ARBA" id="ARBA00022692"/>
    </source>
</evidence>
<name>A0A0U3UF35_9BACT</name>
<evidence type="ECO:0000256" key="1">
    <source>
        <dbReference type="ARBA" id="ARBA00004141"/>
    </source>
</evidence>
<proteinExistence type="inferred from homology"/>
<evidence type="ECO:0000256" key="5">
    <source>
        <dbReference type="ARBA" id="ARBA00023136"/>
    </source>
</evidence>
<dbReference type="PANTHER" id="PTHR23291">
    <property type="entry name" value="BAX INHIBITOR-RELATED"/>
    <property type="match status" value="1"/>
</dbReference>
<dbReference type="Pfam" id="PF01027">
    <property type="entry name" value="Bax1-I"/>
    <property type="match status" value="1"/>
</dbReference>
<dbReference type="AlphaFoldDB" id="A0A0U3UF35"/>
<organism evidence="7">
    <name type="scientific">uncultured bacterium pA1</name>
    <dbReference type="NCBI Taxonomy" id="1776268"/>
    <lineage>
        <taxon>Bacteria</taxon>
        <taxon>environmental samples</taxon>
    </lineage>
</organism>
<sequence length="230" mass="24612">MANRTGSLSASVWERTSASHAMSKNLFAFLVSFWTAAGIASSAVAATFTTGWHPTIWPLLGLSIIPFVGILIALKSDNPVVSLFGYMLVTIPFGLIVGPVVAMYTAASVAKVFMITTAMVVVLGIVGAVYPKSLESWGIWLFGALLILIFGQFGVMIAGAFGVNVGGAMTLLDWVGVVLFSGYVIYDLNRAMRVERTHDNAIDCAVAVYLDFANLFIRLLSLMGDRKSSD</sequence>
<reference evidence="7" key="1">
    <citation type="journal article" date="2015" name="J. Microbiol. Biotechnol.">
        <title>Functional Metagenome Mining of Soil for a Novel Gentamicin Resistance Gene.</title>
        <authorList>
            <person name="Im H."/>
            <person name="Kim K.M."/>
            <person name="Lee S.H."/>
            <person name="Ryu C.M."/>
        </authorList>
    </citation>
    <scope>NUCLEOTIDE SEQUENCE</scope>
</reference>
<evidence type="ECO:0000256" key="2">
    <source>
        <dbReference type="ARBA" id="ARBA00010350"/>
    </source>
</evidence>
<feature type="transmembrane region" description="Helical" evidence="6">
    <location>
        <begin position="55"/>
        <end position="74"/>
    </location>
</feature>
<feature type="transmembrane region" description="Helical" evidence="6">
    <location>
        <begin position="112"/>
        <end position="130"/>
    </location>
</feature>
<protein>
    <submittedName>
        <fullName evidence="7">Apoptosis-promoting Bax1 inhibitor</fullName>
    </submittedName>
</protein>